<evidence type="ECO:0000313" key="2">
    <source>
        <dbReference type="EMBL" id="QHU29867.1"/>
    </source>
</evidence>
<sequence length="123" mass="14161">MNDSNILKYLVLMKDKIRESEKSIHDINLTASHIGELLSKELNTANKTIENLKITIGKLTHKLKSCEVKDDMTNCILCFENQRNVLFRPCNHLVICDTCSGKTDFTVCIICKRSIEDYEYAYL</sequence>
<organism evidence="2">
    <name type="scientific">viral metagenome</name>
    <dbReference type="NCBI Taxonomy" id="1070528"/>
    <lineage>
        <taxon>unclassified sequences</taxon>
        <taxon>metagenomes</taxon>
        <taxon>organismal metagenomes</taxon>
    </lineage>
</organism>
<dbReference type="Gene3D" id="3.30.40.10">
    <property type="entry name" value="Zinc/RING finger domain, C3HC4 (zinc finger)"/>
    <property type="match status" value="1"/>
</dbReference>
<dbReference type="InterPro" id="IPR013083">
    <property type="entry name" value="Znf_RING/FYVE/PHD"/>
</dbReference>
<accession>A0A6C0LHA8</accession>
<dbReference type="InterPro" id="IPR001841">
    <property type="entry name" value="Znf_RING"/>
</dbReference>
<dbReference type="SUPFAM" id="SSF57850">
    <property type="entry name" value="RING/U-box"/>
    <property type="match status" value="1"/>
</dbReference>
<dbReference type="EMBL" id="MN740497">
    <property type="protein sequence ID" value="QHU29867.1"/>
    <property type="molecule type" value="Genomic_DNA"/>
</dbReference>
<dbReference type="Pfam" id="PF13920">
    <property type="entry name" value="zf-C3HC4_3"/>
    <property type="match status" value="1"/>
</dbReference>
<name>A0A6C0LHA8_9ZZZZ</name>
<protein>
    <recommendedName>
        <fullName evidence="1">RING-type domain-containing protein</fullName>
    </recommendedName>
</protein>
<evidence type="ECO:0000259" key="1">
    <source>
        <dbReference type="PROSITE" id="PS50089"/>
    </source>
</evidence>
<feature type="domain" description="RING-type" evidence="1">
    <location>
        <begin position="75"/>
        <end position="112"/>
    </location>
</feature>
<proteinExistence type="predicted"/>
<dbReference type="AlphaFoldDB" id="A0A6C0LHA8"/>
<dbReference type="PROSITE" id="PS50089">
    <property type="entry name" value="ZF_RING_2"/>
    <property type="match status" value="1"/>
</dbReference>
<reference evidence="2" key="1">
    <citation type="journal article" date="2020" name="Nature">
        <title>Giant virus diversity and host interactions through global metagenomics.</title>
        <authorList>
            <person name="Schulz F."/>
            <person name="Roux S."/>
            <person name="Paez-Espino D."/>
            <person name="Jungbluth S."/>
            <person name="Walsh D.A."/>
            <person name="Denef V.J."/>
            <person name="McMahon K.D."/>
            <person name="Konstantinidis K.T."/>
            <person name="Eloe-Fadrosh E.A."/>
            <person name="Kyrpides N.C."/>
            <person name="Woyke T."/>
        </authorList>
    </citation>
    <scope>NUCLEOTIDE SEQUENCE</scope>
    <source>
        <strain evidence="2">GVMAG-M-3300027810-10</strain>
    </source>
</reference>